<feature type="transmembrane region" description="Helical" evidence="1">
    <location>
        <begin position="389"/>
        <end position="408"/>
    </location>
</feature>
<evidence type="ECO:0000256" key="1">
    <source>
        <dbReference type="SAM" id="Phobius"/>
    </source>
</evidence>
<dbReference type="HOGENOM" id="CLU_502214_0_0_9"/>
<feature type="transmembrane region" description="Helical" evidence="1">
    <location>
        <begin position="261"/>
        <end position="277"/>
    </location>
</feature>
<evidence type="ECO:0000313" key="3">
    <source>
        <dbReference type="Proteomes" id="UP000001299"/>
    </source>
</evidence>
<keyword evidence="1" id="KW-0472">Membrane</keyword>
<dbReference type="EMBL" id="CP001810">
    <property type="protein sequence ID" value="ADL33182.1"/>
    <property type="molecule type" value="Genomic_DNA"/>
</dbReference>
<feature type="transmembrane region" description="Helical" evidence="1">
    <location>
        <begin position="188"/>
        <end position="206"/>
    </location>
</feature>
<evidence type="ECO:0008006" key="4">
    <source>
        <dbReference type="Google" id="ProtNLM"/>
    </source>
</evidence>
<keyword evidence="1" id="KW-0812">Transmembrane</keyword>
<dbReference type="KEGG" id="bpb:bpr_I0434"/>
<feature type="transmembrane region" description="Helical" evidence="1">
    <location>
        <begin position="364"/>
        <end position="382"/>
    </location>
</feature>
<name>E0RZI5_BUTPB</name>
<protein>
    <recommendedName>
        <fullName evidence="4">Glycosyltransferase RgtA/B/C/D-like domain-containing protein</fullName>
    </recommendedName>
</protein>
<accession>E0RZI5</accession>
<feature type="transmembrane region" description="Helical" evidence="1">
    <location>
        <begin position="136"/>
        <end position="153"/>
    </location>
</feature>
<organism evidence="2 3">
    <name type="scientific">Butyrivibrio proteoclasticus (strain ATCC 51982 / DSM 14932 / B316)</name>
    <name type="common">Clostridium proteoclasticum</name>
    <dbReference type="NCBI Taxonomy" id="515622"/>
    <lineage>
        <taxon>Bacteria</taxon>
        <taxon>Bacillati</taxon>
        <taxon>Bacillota</taxon>
        <taxon>Clostridia</taxon>
        <taxon>Lachnospirales</taxon>
        <taxon>Lachnospiraceae</taxon>
        <taxon>Butyrivibrio</taxon>
    </lineage>
</organism>
<dbReference type="Proteomes" id="UP000001299">
    <property type="component" value="Chromosome 1"/>
</dbReference>
<keyword evidence="3" id="KW-1185">Reference proteome</keyword>
<dbReference type="STRING" id="515622.bpr_I0434"/>
<feature type="transmembrane region" description="Helical" evidence="1">
    <location>
        <begin position="414"/>
        <end position="434"/>
    </location>
</feature>
<gene>
    <name evidence="2" type="ordered locus">bpr_I0434</name>
</gene>
<dbReference type="eggNOG" id="ENOG5030FGQ">
    <property type="taxonomic scope" value="Bacteria"/>
</dbReference>
<proteinExistence type="predicted"/>
<feature type="transmembrane region" description="Helical" evidence="1">
    <location>
        <begin position="329"/>
        <end position="349"/>
    </location>
</feature>
<feature type="transmembrane region" description="Helical" evidence="1">
    <location>
        <begin position="297"/>
        <end position="317"/>
    </location>
</feature>
<keyword evidence="1" id="KW-1133">Transmembrane helix</keyword>
<evidence type="ECO:0000313" key="2">
    <source>
        <dbReference type="EMBL" id="ADL33182.1"/>
    </source>
</evidence>
<sequence>MFLMIDRLFAHDNKIDISQQQKIGVFVVFVQVLLVLVWVSRQGSLYWDTFYSFEKTHYITDTEYGNHYINDDKEYSINQWLGAGYVQYTLFVDRRESVFFVKLPFLAKTFLKDPYFVLLNALEAVFSPRQVSKWPGVWLNIGSFLVSQFVLWNAVKKIFRDDNKALLAIVMYGFSGMAVSMATYVRFYSFSTMLLMLFVGFHVIMWDLQTEDWFKRLLFEAMALLSAYLSVRSTQLTLFFYSIFIIIYGIALLSHRHITKFILYFFPMLCGGGIYIYKNSYYLDMLFDPSETIDVAIGPAIWMLDSYLSLNPIAFINRLAHTFLYMGKYGFGFWPVFLLFVIIFVYTMIKTKGKLLSGTMEKVILSSFALFMVVATCFNFYVQTRYTSYIYPILALISASTLVAFINITNKSVYSKIIVGFIIASIVYSSVSGLRVDFVFSQDKEPLQHVRESGIEDVVAIQQDIHNLDAEIIYEAAYNLSADARIMPLMYTDIDEICPSLPDAILLVNRLDFDQTKEFERNGYEIEWQEETYCYRYCYMKR</sequence>
<feature type="transmembrane region" description="Helical" evidence="1">
    <location>
        <begin position="23"/>
        <end position="40"/>
    </location>
</feature>
<reference evidence="2 3" key="1">
    <citation type="journal article" date="2010" name="PLoS ONE">
        <title>The glycobiome of the rumen bacterium Butyrivibrio proteoclasticus B316(T) highlights adaptation to a polysaccharide-rich environment.</title>
        <authorList>
            <person name="Kelly W.J."/>
            <person name="Leahy S.C."/>
            <person name="Altermann E."/>
            <person name="Yeoman C.J."/>
            <person name="Dunne J.C."/>
            <person name="Kong Z."/>
            <person name="Pacheco D.M."/>
            <person name="Li D."/>
            <person name="Noel S.J."/>
            <person name="Moon C.D."/>
            <person name="Cookson A.L."/>
            <person name="Attwood G.T."/>
        </authorList>
    </citation>
    <scope>NUCLEOTIDE SEQUENCE [LARGE SCALE GENOMIC DNA]</scope>
    <source>
        <strain evidence="3">ATCC 51982 / DSM 14932 / B316</strain>
    </source>
</reference>
<dbReference type="AlphaFoldDB" id="E0RZI5"/>
<feature type="transmembrane region" description="Helical" evidence="1">
    <location>
        <begin position="237"/>
        <end position="254"/>
    </location>
</feature>